<dbReference type="CTD" id="9948844"/>
<dbReference type="AlphaFoldDB" id="A0A1I7W4S5"/>
<evidence type="ECO:0000256" key="1">
    <source>
        <dbReference type="SAM" id="Phobius"/>
    </source>
</evidence>
<name>A0A1I7W4S5_LOALO</name>
<reference evidence="2 3" key="1">
    <citation type="submission" date="2012-04" db="EMBL/GenBank/DDBJ databases">
        <title>The Genome Sequence of Loa loa.</title>
        <authorList>
            <consortium name="The Broad Institute Genome Sequencing Platform"/>
            <consortium name="Broad Institute Genome Sequencing Center for Infectious Disease"/>
            <person name="Nutman T.B."/>
            <person name="Fink D.L."/>
            <person name="Russ C."/>
            <person name="Young S."/>
            <person name="Zeng Q."/>
            <person name="Gargeya S."/>
            <person name="Alvarado L."/>
            <person name="Berlin A."/>
            <person name="Chapman S.B."/>
            <person name="Chen Z."/>
            <person name="Freedman E."/>
            <person name="Gellesch M."/>
            <person name="Goldberg J."/>
            <person name="Griggs A."/>
            <person name="Gujja S."/>
            <person name="Heilman E.R."/>
            <person name="Heiman D."/>
            <person name="Howarth C."/>
            <person name="Mehta T."/>
            <person name="Neiman D."/>
            <person name="Pearson M."/>
            <person name="Roberts A."/>
            <person name="Saif S."/>
            <person name="Shea T."/>
            <person name="Shenoy N."/>
            <person name="Sisk P."/>
            <person name="Stolte C."/>
            <person name="Sykes S."/>
            <person name="White J."/>
            <person name="Yandava C."/>
            <person name="Haas B."/>
            <person name="Henn M.R."/>
            <person name="Nusbaum C."/>
            <person name="Birren B."/>
        </authorList>
    </citation>
    <scope>NUCLEOTIDE SEQUENCE [LARGE SCALE GENOMIC DNA]</scope>
</reference>
<evidence type="ECO:0000313" key="4">
    <source>
        <dbReference type="WBParaSite" id="EN70_9657"/>
    </source>
</evidence>
<sequence>MTKRSTKGRLNDGGKKLRLARRTTTTTTVSPIACLLEWDSAECQIFHLKRPLFAPNLAYSKNKYGLITPVLPISQIAEESVESKSLPIALLTTSETIATTTTAKTVTSTGITIAQLEQPENLAQEQEYHQATVNGEFTERTHTFLSTTIITTTTTTTTITTTIITTATTHISTTTTIIDTSTFSLFQKHDINDGIFAIPKTNSNRKVLTPSLFRFDIDEDNDNDDDDDDDRFAFFWPTVSPFQTQTAIISSPQIKNLETLSPVTFRIIPANTFHWSDSTTEGSFQSLTMQEGYRSNEDKYGKLVNPTSATNTHLLSLITRNNISQHEYGSYTDDYSGYHYRSDKISEYNSSYQDGKHKHGYPNNNRSYFRHHRTNPECNNYPNANYSNCRDATIISTFPTSLSPRVSFASSAPLSSSNMTTKIMQISSAMSQQSNRNYFEDLWNDIAGPPAVIIDSDQKESRNKGTTTISPTFTNIINSNLSTRPLTFATLYTQQSTQQSVSLHDKTTPRIDKSLTSTAPKITTFLLNISTKSSLVNDNAKEEKKELKRPKAKNWGVNHHKSQQLLTVPTVSSSSTIRHRIRTTLVSHTIYAVRPTTPMGEHITDTVKAPATPTDFPRTALISIASLSVIIIIAIVVFCVFRCRQSGPSTDQYPMVCSGKQSGYAPIPAELSPPLMRESSRQNAGPFFHNRVNQLDGYQPIKGAVIPNGNNLMTSNIKGNCASAINGRKKEFKEWYV</sequence>
<evidence type="ECO:0000313" key="3">
    <source>
        <dbReference type="Proteomes" id="UP000095285"/>
    </source>
</evidence>
<dbReference type="WBParaSite" id="EN70_9657">
    <property type="protein sequence ID" value="EN70_9657"/>
    <property type="gene ID" value="EN70_9657"/>
</dbReference>
<dbReference type="GeneID" id="9948844"/>
<dbReference type="STRING" id="7209.A0A1I7W4S5"/>
<dbReference type="RefSeq" id="XP_003146959.1">
    <property type="nucleotide sequence ID" value="XM_003146911.2"/>
</dbReference>
<dbReference type="OrthoDB" id="5863059at2759"/>
<keyword evidence="1" id="KW-1133">Transmembrane helix</keyword>
<keyword evidence="1" id="KW-0812">Transmembrane</keyword>
<dbReference type="EMBL" id="JH712143">
    <property type="protein sequence ID" value="EFO17111.1"/>
    <property type="molecule type" value="Genomic_DNA"/>
</dbReference>
<dbReference type="eggNOG" id="KOG3514">
    <property type="taxonomic scope" value="Eukaryota"/>
</dbReference>
<feature type="transmembrane region" description="Helical" evidence="1">
    <location>
        <begin position="620"/>
        <end position="641"/>
    </location>
</feature>
<accession>A0A1S0TN47</accession>
<dbReference type="Proteomes" id="UP000095285">
    <property type="component" value="Unassembled WGS sequence"/>
</dbReference>
<keyword evidence="1" id="KW-0472">Membrane</keyword>
<protein>
    <submittedName>
        <fullName evidence="4">Protein kinase domain-containing protein</fullName>
    </submittedName>
</protein>
<dbReference type="OMA" id="NIKGNCA"/>
<evidence type="ECO:0000313" key="2">
    <source>
        <dbReference type="EMBL" id="EFO17111.1"/>
    </source>
</evidence>
<keyword evidence="3" id="KW-1185">Reference proteome</keyword>
<dbReference type="KEGG" id="loa:LOAG_11390"/>
<reference evidence="4" key="2">
    <citation type="submission" date="2016-11" db="UniProtKB">
        <authorList>
            <consortium name="WormBaseParasite"/>
        </authorList>
    </citation>
    <scope>IDENTIFICATION</scope>
</reference>
<gene>
    <name evidence="2 4" type="ORF">LOAG_11390</name>
</gene>
<accession>A0A1I7W4S5</accession>
<proteinExistence type="predicted"/>
<organism evidence="3 4">
    <name type="scientific">Loa loa</name>
    <name type="common">Eye worm</name>
    <name type="synonym">Filaria loa</name>
    <dbReference type="NCBI Taxonomy" id="7209"/>
    <lineage>
        <taxon>Eukaryota</taxon>
        <taxon>Metazoa</taxon>
        <taxon>Ecdysozoa</taxon>
        <taxon>Nematoda</taxon>
        <taxon>Chromadorea</taxon>
        <taxon>Rhabditida</taxon>
        <taxon>Spirurina</taxon>
        <taxon>Spiruromorpha</taxon>
        <taxon>Filarioidea</taxon>
        <taxon>Onchocercidae</taxon>
        <taxon>Loa</taxon>
    </lineage>
</organism>